<dbReference type="AlphaFoldDB" id="A0A9D3UYH7"/>
<reference evidence="2 3" key="1">
    <citation type="journal article" date="2021" name="Plant Biotechnol. J.">
        <title>Multi-omics assisted identification of the key and species-specific regulatory components of drought-tolerant mechanisms in Gossypium stocksii.</title>
        <authorList>
            <person name="Yu D."/>
            <person name="Ke L."/>
            <person name="Zhang D."/>
            <person name="Wu Y."/>
            <person name="Sun Y."/>
            <person name="Mei J."/>
            <person name="Sun J."/>
            <person name="Sun Y."/>
        </authorList>
    </citation>
    <scope>NUCLEOTIDE SEQUENCE [LARGE SCALE GENOMIC DNA]</scope>
    <source>
        <strain evidence="3">cv. E1</strain>
        <tissue evidence="2">Leaf</tissue>
    </source>
</reference>
<keyword evidence="1" id="KW-0472">Membrane</keyword>
<organism evidence="2 3">
    <name type="scientific">Gossypium stocksii</name>
    <dbReference type="NCBI Taxonomy" id="47602"/>
    <lineage>
        <taxon>Eukaryota</taxon>
        <taxon>Viridiplantae</taxon>
        <taxon>Streptophyta</taxon>
        <taxon>Embryophyta</taxon>
        <taxon>Tracheophyta</taxon>
        <taxon>Spermatophyta</taxon>
        <taxon>Magnoliopsida</taxon>
        <taxon>eudicotyledons</taxon>
        <taxon>Gunneridae</taxon>
        <taxon>Pentapetalae</taxon>
        <taxon>rosids</taxon>
        <taxon>malvids</taxon>
        <taxon>Malvales</taxon>
        <taxon>Malvaceae</taxon>
        <taxon>Malvoideae</taxon>
        <taxon>Gossypium</taxon>
    </lineage>
</organism>
<gene>
    <name evidence="2" type="ORF">J1N35_029552</name>
</gene>
<evidence type="ECO:0000256" key="1">
    <source>
        <dbReference type="SAM" id="Phobius"/>
    </source>
</evidence>
<keyword evidence="1" id="KW-1133">Transmembrane helix</keyword>
<keyword evidence="1" id="KW-0812">Transmembrane</keyword>
<proteinExistence type="predicted"/>
<dbReference type="EMBL" id="JAIQCV010000009">
    <property type="protein sequence ID" value="KAH1064565.1"/>
    <property type="molecule type" value="Genomic_DNA"/>
</dbReference>
<protein>
    <submittedName>
        <fullName evidence="2">Uncharacterized protein</fullName>
    </submittedName>
</protein>
<evidence type="ECO:0000313" key="3">
    <source>
        <dbReference type="Proteomes" id="UP000828251"/>
    </source>
</evidence>
<accession>A0A9D3UYH7</accession>
<comment type="caution">
    <text evidence="2">The sequence shown here is derived from an EMBL/GenBank/DDBJ whole genome shotgun (WGS) entry which is preliminary data.</text>
</comment>
<keyword evidence="3" id="KW-1185">Reference proteome</keyword>
<feature type="transmembrane region" description="Helical" evidence="1">
    <location>
        <begin position="12"/>
        <end position="32"/>
    </location>
</feature>
<evidence type="ECO:0000313" key="2">
    <source>
        <dbReference type="EMBL" id="KAH1064565.1"/>
    </source>
</evidence>
<sequence length="110" mass="12875">MGRLLMPSFHRSVVVMGGGLGLYVFAYLQDAIRELNRLNRFRKLESRLRVSKVKYGTRRGYWRTKGTPRSQRRETEAWEIWRGLKFTRNVIGLTGIGGSTDVWTQIAKWQ</sequence>
<dbReference type="Proteomes" id="UP000828251">
    <property type="component" value="Unassembled WGS sequence"/>
</dbReference>
<name>A0A9D3UYH7_9ROSI</name>